<comment type="caution">
    <text evidence="14">The sequence shown here is derived from an EMBL/GenBank/DDBJ whole genome shotgun (WGS) entry which is preliminary data.</text>
</comment>
<dbReference type="GO" id="GO:0019303">
    <property type="term" value="P:D-ribose catabolic process"/>
    <property type="evidence" value="ECO:0007669"/>
    <property type="project" value="UniProtKB-UniRule"/>
</dbReference>
<feature type="binding site" evidence="12">
    <location>
        <position position="248"/>
    </location>
    <ligand>
        <name>K(+)</name>
        <dbReference type="ChEBI" id="CHEBI:29103"/>
    </ligand>
</feature>
<dbReference type="GO" id="GO:0046872">
    <property type="term" value="F:metal ion binding"/>
    <property type="evidence" value="ECO:0007669"/>
    <property type="project" value="UniProtKB-KW"/>
</dbReference>
<dbReference type="InterPro" id="IPR029056">
    <property type="entry name" value="Ribokinase-like"/>
</dbReference>
<evidence type="ECO:0000259" key="13">
    <source>
        <dbReference type="Pfam" id="PF00294"/>
    </source>
</evidence>
<evidence type="ECO:0000256" key="9">
    <source>
        <dbReference type="ARBA" id="ARBA00022842"/>
    </source>
</evidence>
<evidence type="ECO:0000256" key="12">
    <source>
        <dbReference type="HAMAP-Rule" id="MF_01987"/>
    </source>
</evidence>
<keyword evidence="10 12" id="KW-0630">Potassium</keyword>
<dbReference type="PIRSF" id="PIRSF000535">
    <property type="entry name" value="1PFK/6PFK/LacC"/>
    <property type="match status" value="1"/>
</dbReference>
<feature type="active site" description="Proton acceptor" evidence="12">
    <location>
        <position position="252"/>
    </location>
</feature>
<keyword evidence="7 12" id="KW-0418">Kinase</keyword>
<feature type="binding site" evidence="12">
    <location>
        <position position="246"/>
    </location>
    <ligand>
        <name>K(+)</name>
        <dbReference type="ChEBI" id="CHEBI:29103"/>
    </ligand>
</feature>
<feature type="binding site" evidence="12">
    <location>
        <position position="282"/>
    </location>
    <ligand>
        <name>K(+)</name>
        <dbReference type="ChEBI" id="CHEBI:29103"/>
    </ligand>
</feature>
<comment type="pathway">
    <text evidence="12">Carbohydrate metabolism; D-ribose degradation; D-ribose 5-phosphate from beta-D-ribopyranose: step 2/2.</text>
</comment>
<accession>A0A4Q9V0M2</accession>
<reference evidence="14 15" key="1">
    <citation type="submission" date="2019-02" db="EMBL/GenBank/DDBJ databases">
        <title>Arcanobacterium bovis sp. nov., isolated from the milk of a cow with mastitis.</title>
        <authorList>
            <person name="Sammra O."/>
            <person name="Foster G."/>
            <person name="Hassan A."/>
            <person name="Alssahen M."/>
            <person name="Laemmler C."/>
            <person name="Borowiak M."/>
            <person name="Malorny B."/>
            <person name="Abdulmawjood A."/>
        </authorList>
    </citation>
    <scope>NUCLEOTIDE SEQUENCE [LARGE SCALE GENOMIC DNA]</scope>
    <source>
        <strain evidence="14 15">C605018/01/1</strain>
    </source>
</reference>
<dbReference type="PROSITE" id="PS00584">
    <property type="entry name" value="PFKB_KINASES_2"/>
    <property type="match status" value="1"/>
</dbReference>
<dbReference type="AlphaFoldDB" id="A0A4Q9V0M2"/>
<evidence type="ECO:0000256" key="2">
    <source>
        <dbReference type="ARBA" id="ARBA00012035"/>
    </source>
</evidence>
<feature type="binding site" evidence="12">
    <location>
        <position position="140"/>
    </location>
    <ligand>
        <name>substrate</name>
    </ligand>
</feature>
<feature type="domain" description="Carbohydrate kinase PfkB" evidence="13">
    <location>
        <begin position="3"/>
        <end position="291"/>
    </location>
</feature>
<evidence type="ECO:0000313" key="14">
    <source>
        <dbReference type="EMBL" id="TBW22207.1"/>
    </source>
</evidence>
<feature type="binding site" evidence="12">
    <location>
        <begin position="12"/>
        <end position="14"/>
    </location>
    <ligand>
        <name>substrate</name>
    </ligand>
</feature>
<feature type="binding site" evidence="12">
    <location>
        <position position="291"/>
    </location>
    <ligand>
        <name>K(+)</name>
        <dbReference type="ChEBI" id="CHEBI:29103"/>
    </ligand>
</feature>
<dbReference type="InterPro" id="IPR002173">
    <property type="entry name" value="Carboh/pur_kinase_PfkB_CS"/>
</dbReference>
<dbReference type="Gene3D" id="3.40.1190.20">
    <property type="match status" value="1"/>
</dbReference>
<keyword evidence="5 12" id="KW-0479">Metal-binding</keyword>
<dbReference type="SUPFAM" id="SSF53613">
    <property type="entry name" value="Ribokinase-like"/>
    <property type="match status" value="1"/>
</dbReference>
<keyword evidence="11 12" id="KW-0119">Carbohydrate metabolism</keyword>
<dbReference type="InterPro" id="IPR002139">
    <property type="entry name" value="Ribo/fructo_kinase"/>
</dbReference>
<evidence type="ECO:0000256" key="8">
    <source>
        <dbReference type="ARBA" id="ARBA00022840"/>
    </source>
</evidence>
<organism evidence="14 15">
    <name type="scientific">Arcanobacterium bovis</name>
    <dbReference type="NCBI Taxonomy" id="2529275"/>
    <lineage>
        <taxon>Bacteria</taxon>
        <taxon>Bacillati</taxon>
        <taxon>Actinomycetota</taxon>
        <taxon>Actinomycetes</taxon>
        <taxon>Actinomycetales</taxon>
        <taxon>Actinomycetaceae</taxon>
        <taxon>Arcanobacterium</taxon>
    </lineage>
</organism>
<sequence>MTNKIVVVGSINADLMIRVDRHPLPGETLHGRGGNIAPGGKGANQAVAAAALGADVAMIGAVGQDANAAPALQFLKESGVDLAGVREVDDVTGLAVVAVDNAGENNIIVISGANAYMTNELVEESADLISAASIVVLQGEIPRTGFETAARLAQHRLIINLAPVVEVDHDLLLKADPLVINEHEGALVLDQLGVPITESSSPFDIVTALRAQGFASVVMTLGAQGALVARDDAVVEVASPRVDVVDTTGAGDAFVGGLAYRLAAGDSLEEAARFAVRVGAFACTGHGAQTSYARSVEQLPEVQEA</sequence>
<dbReference type="PANTHER" id="PTHR10584:SF166">
    <property type="entry name" value="RIBOKINASE"/>
    <property type="match status" value="1"/>
</dbReference>
<dbReference type="CDD" id="cd01174">
    <property type="entry name" value="ribokinase"/>
    <property type="match status" value="1"/>
</dbReference>
<keyword evidence="9 12" id="KW-0460">Magnesium</keyword>
<feature type="binding site" evidence="12">
    <location>
        <begin position="40"/>
        <end position="44"/>
    </location>
    <ligand>
        <name>substrate</name>
    </ligand>
</feature>
<comment type="caution">
    <text evidence="12">Lacks conserved residue(s) required for the propagation of feature annotation.</text>
</comment>
<proteinExistence type="inferred from homology"/>
<protein>
    <recommendedName>
        <fullName evidence="3 12">Ribokinase</fullName>
        <shortName evidence="12">RK</shortName>
        <ecNumber evidence="2 12">2.7.1.15</ecNumber>
    </recommendedName>
</protein>
<keyword evidence="8 12" id="KW-0067">ATP-binding</keyword>
<keyword evidence="4 12" id="KW-0808">Transferase</keyword>
<feature type="binding site" evidence="12">
    <location>
        <begin position="220"/>
        <end position="225"/>
    </location>
    <ligand>
        <name>ATP</name>
        <dbReference type="ChEBI" id="CHEBI:30616"/>
    </ligand>
</feature>
<dbReference type="InterPro" id="IPR017583">
    <property type="entry name" value="Tagatose/fructose_Pkinase"/>
</dbReference>
<evidence type="ECO:0000256" key="3">
    <source>
        <dbReference type="ARBA" id="ARBA00016943"/>
    </source>
</evidence>
<feature type="binding site" evidence="12">
    <location>
        <position position="181"/>
    </location>
    <ligand>
        <name>ATP</name>
        <dbReference type="ChEBI" id="CHEBI:30616"/>
    </ligand>
</feature>
<comment type="similarity">
    <text evidence="12">Belongs to the carbohydrate kinase PfkB family. Ribokinase subfamily.</text>
</comment>
<evidence type="ECO:0000256" key="7">
    <source>
        <dbReference type="ARBA" id="ARBA00022777"/>
    </source>
</evidence>
<feature type="binding site" evidence="12">
    <location>
        <position position="252"/>
    </location>
    <ligand>
        <name>substrate</name>
    </ligand>
</feature>
<comment type="activity regulation">
    <text evidence="12">Activated by a monovalent cation that binds near, but not in, the active site. The most likely occupant of the site in vivo is potassium. Ion binding induces a conformational change that may alter substrate affinity.</text>
</comment>
<dbReference type="GO" id="GO:0004747">
    <property type="term" value="F:ribokinase activity"/>
    <property type="evidence" value="ECO:0007669"/>
    <property type="project" value="UniProtKB-UniRule"/>
</dbReference>
<dbReference type="GO" id="GO:0005524">
    <property type="term" value="F:ATP binding"/>
    <property type="evidence" value="ECO:0007669"/>
    <property type="project" value="UniProtKB-UniRule"/>
</dbReference>
<name>A0A4Q9V0M2_9ACTO</name>
<evidence type="ECO:0000256" key="10">
    <source>
        <dbReference type="ARBA" id="ARBA00022958"/>
    </source>
</evidence>
<dbReference type="RefSeq" id="WP_131280918.1">
    <property type="nucleotide sequence ID" value="NZ_JBHSLR010000009.1"/>
</dbReference>
<keyword evidence="15" id="KW-1185">Reference proteome</keyword>
<dbReference type="Proteomes" id="UP000293036">
    <property type="component" value="Unassembled WGS sequence"/>
</dbReference>
<comment type="similarity">
    <text evidence="1">Belongs to the carbohydrate kinase pfkB family.</text>
</comment>
<dbReference type="PRINTS" id="PR00990">
    <property type="entry name" value="RIBOKINASE"/>
</dbReference>
<comment type="cofactor">
    <cofactor evidence="12">
        <name>Mg(2+)</name>
        <dbReference type="ChEBI" id="CHEBI:18420"/>
    </cofactor>
    <text evidence="12">Requires a divalent cation, most likely magnesium in vivo, as an electrophilic catalyst to aid phosphoryl group transfer. It is the chelate of the metal and the nucleotide that is the actual substrate.</text>
</comment>
<evidence type="ECO:0000256" key="6">
    <source>
        <dbReference type="ARBA" id="ARBA00022741"/>
    </source>
</evidence>
<feature type="binding site" evidence="12">
    <location>
        <position position="287"/>
    </location>
    <ligand>
        <name>K(+)</name>
        <dbReference type="ChEBI" id="CHEBI:29103"/>
    </ligand>
</feature>
<comment type="function">
    <text evidence="12">Catalyzes the phosphorylation of ribose at O-5 in a reaction requiring ATP and magnesium. The resulting D-ribose-5-phosphate can then be used either for sythesis of nucleotides, histidine, and tryptophan, or as a component of the pentose phosphate pathway.</text>
</comment>
<evidence type="ECO:0000256" key="1">
    <source>
        <dbReference type="ARBA" id="ARBA00005380"/>
    </source>
</evidence>
<evidence type="ECO:0000256" key="5">
    <source>
        <dbReference type="ARBA" id="ARBA00022723"/>
    </source>
</evidence>
<evidence type="ECO:0000313" key="15">
    <source>
        <dbReference type="Proteomes" id="UP000293036"/>
    </source>
</evidence>
<gene>
    <name evidence="12" type="primary">rbsK</name>
    <name evidence="14" type="ORF">EZJ44_05145</name>
</gene>
<dbReference type="EMBL" id="SJDT01000003">
    <property type="protein sequence ID" value="TBW22207.1"/>
    <property type="molecule type" value="Genomic_DNA"/>
</dbReference>
<keyword evidence="12" id="KW-0963">Cytoplasm</keyword>
<dbReference type="OrthoDB" id="9775849at2"/>
<keyword evidence="6 12" id="KW-0547">Nucleotide-binding</keyword>
<dbReference type="InterPro" id="IPR011877">
    <property type="entry name" value="Ribokinase"/>
</dbReference>
<dbReference type="InterPro" id="IPR011611">
    <property type="entry name" value="PfkB_dom"/>
</dbReference>
<dbReference type="Pfam" id="PF00294">
    <property type="entry name" value="PfkB"/>
    <property type="match status" value="1"/>
</dbReference>
<feature type="binding site" evidence="12">
    <location>
        <begin position="251"/>
        <end position="252"/>
    </location>
    <ligand>
        <name>ATP</name>
        <dbReference type="ChEBI" id="CHEBI:30616"/>
    </ligand>
</feature>
<comment type="catalytic activity">
    <reaction evidence="12">
        <text>D-ribose + ATP = D-ribose 5-phosphate + ADP + H(+)</text>
        <dbReference type="Rhea" id="RHEA:13697"/>
        <dbReference type="ChEBI" id="CHEBI:15378"/>
        <dbReference type="ChEBI" id="CHEBI:30616"/>
        <dbReference type="ChEBI" id="CHEBI:47013"/>
        <dbReference type="ChEBI" id="CHEBI:78346"/>
        <dbReference type="ChEBI" id="CHEBI:456216"/>
        <dbReference type="EC" id="2.7.1.15"/>
    </reaction>
</comment>
<dbReference type="PANTHER" id="PTHR10584">
    <property type="entry name" value="SUGAR KINASE"/>
    <property type="match status" value="1"/>
</dbReference>
<dbReference type="GO" id="GO:0005829">
    <property type="term" value="C:cytosol"/>
    <property type="evidence" value="ECO:0007669"/>
    <property type="project" value="TreeGrafter"/>
</dbReference>
<evidence type="ECO:0000256" key="11">
    <source>
        <dbReference type="ARBA" id="ARBA00023277"/>
    </source>
</evidence>
<evidence type="ECO:0000256" key="4">
    <source>
        <dbReference type="ARBA" id="ARBA00022679"/>
    </source>
</evidence>
<dbReference type="HAMAP" id="MF_01987">
    <property type="entry name" value="Ribokinase"/>
    <property type="match status" value="1"/>
</dbReference>
<comment type="subunit">
    <text evidence="12">Homodimer.</text>
</comment>
<dbReference type="EC" id="2.7.1.15" evidence="2 12"/>
<feature type="binding site" evidence="12">
    <location>
        <position position="285"/>
    </location>
    <ligand>
        <name>K(+)</name>
        <dbReference type="ChEBI" id="CHEBI:29103"/>
    </ligand>
</feature>
<dbReference type="UniPathway" id="UPA00916">
    <property type="reaction ID" value="UER00889"/>
</dbReference>
<comment type="subcellular location">
    <subcellularLocation>
        <location evidence="12">Cytoplasm</location>
    </subcellularLocation>
</comment>